<dbReference type="PANTHER" id="PTHR33991:SF1">
    <property type="entry name" value="DNA REPAIR PROTEIN RECO"/>
    <property type="match status" value="1"/>
</dbReference>
<organism evidence="9 10">
    <name type="scientific">Streptococcus oriscaviae</name>
    <dbReference type="NCBI Taxonomy" id="2781599"/>
    <lineage>
        <taxon>Bacteria</taxon>
        <taxon>Bacillati</taxon>
        <taxon>Bacillota</taxon>
        <taxon>Bacilli</taxon>
        <taxon>Lactobacillales</taxon>
        <taxon>Streptococcaceae</taxon>
        <taxon>Streptococcus</taxon>
    </lineage>
</organism>
<dbReference type="InterPro" id="IPR012340">
    <property type="entry name" value="NA-bd_OB-fold"/>
</dbReference>
<protein>
    <recommendedName>
        <fullName evidence="2 7">DNA repair protein RecO</fullName>
    </recommendedName>
    <alternativeName>
        <fullName evidence="6 7">Recombination protein O</fullName>
    </alternativeName>
</protein>
<dbReference type="InterPro" id="IPR037278">
    <property type="entry name" value="ARFGAP/RecO"/>
</dbReference>
<dbReference type="Pfam" id="PF02565">
    <property type="entry name" value="RecO_C"/>
    <property type="match status" value="1"/>
</dbReference>
<evidence type="ECO:0000256" key="1">
    <source>
        <dbReference type="ARBA" id="ARBA00007452"/>
    </source>
</evidence>
<keyword evidence="5 7" id="KW-0234">DNA repair</keyword>
<dbReference type="InterPro" id="IPR003717">
    <property type="entry name" value="RecO"/>
</dbReference>
<evidence type="ECO:0000256" key="2">
    <source>
        <dbReference type="ARBA" id="ARBA00021310"/>
    </source>
</evidence>
<dbReference type="Gene3D" id="1.20.1440.120">
    <property type="entry name" value="Recombination protein O, C-terminal domain"/>
    <property type="match status" value="1"/>
</dbReference>
<keyword evidence="4 7" id="KW-0233">DNA recombination</keyword>
<evidence type="ECO:0000256" key="4">
    <source>
        <dbReference type="ARBA" id="ARBA00023172"/>
    </source>
</evidence>
<gene>
    <name evidence="7 9" type="primary">recO</name>
    <name evidence="9" type="ORF">INT76_07030</name>
</gene>
<evidence type="ECO:0000313" key="9">
    <source>
        <dbReference type="EMBL" id="QUE53610.1"/>
    </source>
</evidence>
<keyword evidence="3 7" id="KW-0227">DNA damage</keyword>
<comment type="function">
    <text evidence="7">Involved in DNA repair and RecF pathway recombination.</text>
</comment>
<sequence>MERIETRGLVLYNRNFREDDKLVKIFTEKAGKRMFFVKHASKSKLVVSIQPMTYADFIVKINEDGLSYIEDFHQVQAFKQINQDIFRLSYATYVLALADACLQDKVYDPALFAFLVKTLDLMEAGLDYEVLTNIFEIQLLGRFGVSLNFHECAICHRVGLPFDFSYRYAGLLCPQHYHQDERRLHLDPNVPYLIERFQAISFDELETISLKEEMKQKLRLFIDQIYEEYVGIHLKSKKFIDDLSSWGQIMKPRETGEEK</sequence>
<evidence type="ECO:0000259" key="8">
    <source>
        <dbReference type="Pfam" id="PF11967"/>
    </source>
</evidence>
<accession>A0ABX7YIU2</accession>
<name>A0ABX7YIU2_9STRE</name>
<dbReference type="EMBL" id="CP073084">
    <property type="protein sequence ID" value="QUE53610.1"/>
    <property type="molecule type" value="Genomic_DNA"/>
</dbReference>
<dbReference type="SUPFAM" id="SSF57863">
    <property type="entry name" value="ArfGap/RecO-like zinc finger"/>
    <property type="match status" value="1"/>
</dbReference>
<dbReference type="HAMAP" id="MF_00201">
    <property type="entry name" value="RecO"/>
    <property type="match status" value="1"/>
</dbReference>
<dbReference type="Gene3D" id="2.40.50.140">
    <property type="entry name" value="Nucleic acid-binding proteins"/>
    <property type="match status" value="1"/>
</dbReference>
<dbReference type="InterPro" id="IPR042242">
    <property type="entry name" value="RecO_C"/>
</dbReference>
<dbReference type="PANTHER" id="PTHR33991">
    <property type="entry name" value="DNA REPAIR PROTEIN RECO"/>
    <property type="match status" value="1"/>
</dbReference>
<dbReference type="RefSeq" id="WP_212569783.1">
    <property type="nucleotide sequence ID" value="NZ_CP073084.1"/>
</dbReference>
<dbReference type="SUPFAM" id="SSF50249">
    <property type="entry name" value="Nucleic acid-binding proteins"/>
    <property type="match status" value="1"/>
</dbReference>
<dbReference type="Proteomes" id="UP000677616">
    <property type="component" value="Chromosome"/>
</dbReference>
<evidence type="ECO:0000256" key="5">
    <source>
        <dbReference type="ARBA" id="ARBA00023204"/>
    </source>
</evidence>
<keyword evidence="10" id="KW-1185">Reference proteome</keyword>
<feature type="domain" description="DNA replication/recombination mediator RecO N-terminal" evidence="8">
    <location>
        <begin position="1"/>
        <end position="77"/>
    </location>
</feature>
<comment type="similarity">
    <text evidence="1 7">Belongs to the RecO family.</text>
</comment>
<dbReference type="Pfam" id="PF11967">
    <property type="entry name" value="RecO_N"/>
    <property type="match status" value="1"/>
</dbReference>
<dbReference type="InterPro" id="IPR022572">
    <property type="entry name" value="DNA_rep/recomb_RecO_N"/>
</dbReference>
<reference evidence="9 10" key="1">
    <citation type="submission" date="2021-04" db="EMBL/GenBank/DDBJ databases">
        <title>Complete genome sequence of a novel Streptococcus species.</title>
        <authorList>
            <person name="Teng J.L.L."/>
        </authorList>
    </citation>
    <scope>NUCLEOTIDE SEQUENCE [LARGE SCALE GENOMIC DNA]</scope>
    <source>
        <strain evidence="9 10">HKU75</strain>
    </source>
</reference>
<evidence type="ECO:0000256" key="6">
    <source>
        <dbReference type="ARBA" id="ARBA00033409"/>
    </source>
</evidence>
<evidence type="ECO:0000256" key="3">
    <source>
        <dbReference type="ARBA" id="ARBA00022763"/>
    </source>
</evidence>
<dbReference type="NCBIfam" id="TIGR00613">
    <property type="entry name" value="reco"/>
    <property type="match status" value="1"/>
</dbReference>
<evidence type="ECO:0000256" key="7">
    <source>
        <dbReference type="HAMAP-Rule" id="MF_00201"/>
    </source>
</evidence>
<proteinExistence type="inferred from homology"/>
<evidence type="ECO:0000313" key="10">
    <source>
        <dbReference type="Proteomes" id="UP000677616"/>
    </source>
</evidence>